<keyword evidence="4" id="KW-0378">Hydrolase</keyword>
<comment type="caution">
    <text evidence="10">The sequence shown here is derived from an EMBL/GenBank/DDBJ whole genome shotgun (WGS) entry which is preliminary data.</text>
</comment>
<organism evidence="10 11">
    <name type="scientific">Trichosporon asahii var. asahii (strain ATCC 90039 / CBS 2479 / JCM 2466 / KCTC 7840 / NBRC 103889/ NCYC 2677 / UAMH 7654)</name>
    <name type="common">Yeast</name>
    <dbReference type="NCBI Taxonomy" id="1186058"/>
    <lineage>
        <taxon>Eukaryota</taxon>
        <taxon>Fungi</taxon>
        <taxon>Dikarya</taxon>
        <taxon>Basidiomycota</taxon>
        <taxon>Agaricomycotina</taxon>
        <taxon>Tremellomycetes</taxon>
        <taxon>Trichosporonales</taxon>
        <taxon>Trichosporonaceae</taxon>
        <taxon>Trichosporon</taxon>
    </lineage>
</organism>
<dbReference type="GO" id="GO:0000272">
    <property type="term" value="P:polysaccharide catabolic process"/>
    <property type="evidence" value="ECO:0007669"/>
    <property type="project" value="UniProtKB-KW"/>
</dbReference>
<evidence type="ECO:0000256" key="4">
    <source>
        <dbReference type="ARBA" id="ARBA00022801"/>
    </source>
</evidence>
<evidence type="ECO:0000256" key="8">
    <source>
        <dbReference type="ARBA" id="ARBA00023326"/>
    </source>
</evidence>
<dbReference type="InterPro" id="IPR017853">
    <property type="entry name" value="GH"/>
</dbReference>
<gene>
    <name evidence="10" type="ORF">A1Q1_00255</name>
</gene>
<dbReference type="FunFam" id="3.10.50.10:FF:000005">
    <property type="entry name" value="Endochitinase B1"/>
    <property type="match status" value="1"/>
</dbReference>
<dbReference type="PANTHER" id="PTHR11177">
    <property type="entry name" value="CHITINASE"/>
    <property type="match status" value="1"/>
</dbReference>
<keyword evidence="7" id="KW-0326">Glycosidase</keyword>
<dbReference type="Proteomes" id="UP000002748">
    <property type="component" value="Unassembled WGS sequence"/>
</dbReference>
<dbReference type="SMART" id="SM00636">
    <property type="entry name" value="Glyco_18"/>
    <property type="match status" value="1"/>
</dbReference>
<dbReference type="SUPFAM" id="SSF51445">
    <property type="entry name" value="(Trans)glycosidases"/>
    <property type="match status" value="1"/>
</dbReference>
<dbReference type="Gene3D" id="3.20.20.80">
    <property type="entry name" value="Glycosidases"/>
    <property type="match status" value="2"/>
</dbReference>
<dbReference type="SUPFAM" id="SSF54556">
    <property type="entry name" value="Chitinase insertion domain"/>
    <property type="match status" value="1"/>
</dbReference>
<keyword evidence="6" id="KW-0119">Carbohydrate metabolism</keyword>
<dbReference type="Pfam" id="PF00704">
    <property type="entry name" value="Glyco_hydro_18"/>
    <property type="match status" value="2"/>
</dbReference>
<evidence type="ECO:0000256" key="5">
    <source>
        <dbReference type="ARBA" id="ARBA00023024"/>
    </source>
</evidence>
<evidence type="ECO:0000313" key="11">
    <source>
        <dbReference type="Proteomes" id="UP000002748"/>
    </source>
</evidence>
<dbReference type="HOGENOM" id="CLU_002833_1_0_1"/>
<dbReference type="GO" id="GO:0006032">
    <property type="term" value="P:chitin catabolic process"/>
    <property type="evidence" value="ECO:0007669"/>
    <property type="project" value="UniProtKB-KW"/>
</dbReference>
<dbReference type="PROSITE" id="PS51910">
    <property type="entry name" value="GH18_2"/>
    <property type="match status" value="1"/>
</dbReference>
<evidence type="ECO:0000256" key="3">
    <source>
        <dbReference type="ARBA" id="ARBA00012729"/>
    </source>
</evidence>
<dbReference type="RefSeq" id="XP_014182058.1">
    <property type="nucleotide sequence ID" value="XM_014326583.1"/>
</dbReference>
<dbReference type="EC" id="3.2.1.14" evidence="3"/>
<feature type="domain" description="GH18" evidence="9">
    <location>
        <begin position="1"/>
        <end position="322"/>
    </location>
</feature>
<evidence type="ECO:0000256" key="1">
    <source>
        <dbReference type="ARBA" id="ARBA00000822"/>
    </source>
</evidence>
<protein>
    <recommendedName>
        <fullName evidence="3">chitinase</fullName>
        <ecNumber evidence="3">3.2.1.14</ecNumber>
    </recommendedName>
</protein>
<dbReference type="InterPro" id="IPR050314">
    <property type="entry name" value="Glycosyl_Hydrlase_18"/>
</dbReference>
<dbReference type="Gene3D" id="3.10.50.10">
    <property type="match status" value="1"/>
</dbReference>
<dbReference type="GO" id="GO:0005576">
    <property type="term" value="C:extracellular region"/>
    <property type="evidence" value="ECO:0007669"/>
    <property type="project" value="TreeGrafter"/>
</dbReference>
<proteinExistence type="inferred from homology"/>
<evidence type="ECO:0000256" key="7">
    <source>
        <dbReference type="ARBA" id="ARBA00023295"/>
    </source>
</evidence>
<reference evidence="10 11" key="1">
    <citation type="journal article" date="2012" name="Eukaryot. Cell">
        <title>Draft genome sequence of CBS 2479, the standard type strain of Trichosporon asahii.</title>
        <authorList>
            <person name="Yang R.Y."/>
            <person name="Li H.T."/>
            <person name="Zhu H."/>
            <person name="Zhou G.P."/>
            <person name="Wang M."/>
            <person name="Wang L."/>
        </authorList>
    </citation>
    <scope>NUCLEOTIDE SEQUENCE [LARGE SCALE GENOMIC DNA]</scope>
    <source>
        <strain evidence="11">ATCC 90039 / CBS 2479 / JCM 2466 / KCTC 7840 / NCYC 2677 / UAMH 7654</strain>
    </source>
</reference>
<dbReference type="KEGG" id="tasa:A1Q1_00255"/>
<dbReference type="InterPro" id="IPR001223">
    <property type="entry name" value="Glyco_hydro18_cat"/>
</dbReference>
<evidence type="ECO:0000259" key="9">
    <source>
        <dbReference type="PROSITE" id="PS51910"/>
    </source>
</evidence>
<dbReference type="VEuPathDB" id="FungiDB:A1Q1_00255"/>
<keyword evidence="8" id="KW-0624">Polysaccharide degradation</keyword>
<dbReference type="PANTHER" id="PTHR11177:SF317">
    <property type="entry name" value="CHITINASE 12-RELATED"/>
    <property type="match status" value="1"/>
</dbReference>
<evidence type="ECO:0000313" key="10">
    <source>
        <dbReference type="EMBL" id="EJT50411.1"/>
    </source>
</evidence>
<comment type="catalytic activity">
    <reaction evidence="1">
        <text>Random endo-hydrolysis of N-acetyl-beta-D-glucosaminide (1-&gt;4)-beta-linkages in chitin and chitodextrins.</text>
        <dbReference type="EC" id="3.2.1.14"/>
    </reaction>
</comment>
<sequence>MQGKKHVGYFKIPQQHLTHINYAFANVNKDSGEVHLSDKWADVEIHYEGDSWNDQGNNMYGCLKAIYLMKKQNRNLKILMSIGGWSFSPIDYEYPKSASDAQGYVDLLRELRNALVNLARSKGRPDGQYQLTVAAPCGAEQVGILKIQEMDQVLDFWNLMAYDFAGSWDKVAGHQAALYNDDPNGNSVDRAVKMYLGAGVQPYKLVVGMPIYGRAFCNTDGPGRPYKGVGKGSWEDGMWDYKALPQPGAQEFNDHRLGASWSYDPQKRTMISYDTQPIVTQKAHYINQLGLGGVMWWELDADKTEESGGNLVRTVREQLGQLEWRENELNYPHSREYLRGAAA</sequence>
<comment type="similarity">
    <text evidence="2">Belongs to the glycosyl hydrolase 18 family. Chitinase class V subfamily.</text>
</comment>
<dbReference type="InterPro" id="IPR029070">
    <property type="entry name" value="Chitinase_insertion_sf"/>
</dbReference>
<dbReference type="CDD" id="cd06548">
    <property type="entry name" value="GH18_chitinase"/>
    <property type="match status" value="1"/>
</dbReference>
<evidence type="ECO:0000256" key="6">
    <source>
        <dbReference type="ARBA" id="ARBA00023277"/>
    </source>
</evidence>
<name>J5TDK9_TRIAS</name>
<dbReference type="GeneID" id="25983769"/>
<dbReference type="GO" id="GO:0008843">
    <property type="term" value="F:endochitinase activity"/>
    <property type="evidence" value="ECO:0007669"/>
    <property type="project" value="UniProtKB-EC"/>
</dbReference>
<dbReference type="OrthoDB" id="76388at2759"/>
<dbReference type="EMBL" id="ALBS01000107">
    <property type="protein sequence ID" value="EJT50411.1"/>
    <property type="molecule type" value="Genomic_DNA"/>
</dbReference>
<dbReference type="GO" id="GO:0008061">
    <property type="term" value="F:chitin binding"/>
    <property type="evidence" value="ECO:0007669"/>
    <property type="project" value="InterPro"/>
</dbReference>
<dbReference type="AlphaFoldDB" id="J5TDK9"/>
<accession>J5TDK9</accession>
<keyword evidence="5" id="KW-0146">Chitin degradation</keyword>
<evidence type="ECO:0000256" key="2">
    <source>
        <dbReference type="ARBA" id="ARBA00008682"/>
    </source>
</evidence>
<dbReference type="InterPro" id="IPR011583">
    <property type="entry name" value="Chitinase_II/V-like_cat"/>
</dbReference>